<accession>D6D767</accession>
<name>D6D767_9BACE</name>
<dbReference type="HOGENOM" id="CLU_3132592_0_0_10"/>
<proteinExistence type="predicted"/>
<evidence type="ECO:0000313" key="1">
    <source>
        <dbReference type="EMBL" id="CBK65862.1"/>
    </source>
</evidence>
<dbReference type="EMBL" id="FP929033">
    <property type="protein sequence ID" value="CBK65862.1"/>
    <property type="molecule type" value="Genomic_DNA"/>
</dbReference>
<evidence type="ECO:0000313" key="2">
    <source>
        <dbReference type="Proteomes" id="UP000008795"/>
    </source>
</evidence>
<gene>
    <name evidence="1" type="ORF">BXY_06480</name>
</gene>
<dbReference type="PATRIC" id="fig|657309.4.peg.4213"/>
<dbReference type="Proteomes" id="UP000008795">
    <property type="component" value="Chromosome"/>
</dbReference>
<reference evidence="1 2" key="1">
    <citation type="submission" date="2010-03" db="EMBL/GenBank/DDBJ databases">
        <title>The genome sequence of Bacteriodes xylanisolvens XB1A.</title>
        <authorList>
            <consortium name="metaHIT consortium -- http://www.metahit.eu/"/>
            <person name="Pajon A."/>
            <person name="Turner K."/>
            <person name="Parkhill J."/>
            <person name="Bernalier A."/>
        </authorList>
    </citation>
    <scope>NUCLEOTIDE SEQUENCE [LARGE SCALE GENOMIC DNA]</scope>
    <source>
        <strain evidence="1 2">XB1A</strain>
    </source>
</reference>
<dbReference type="KEGG" id="bxy:BXY_06480"/>
<dbReference type="AlphaFoldDB" id="D6D767"/>
<organism evidence="1 2">
    <name type="scientific">Bacteroides xylanisolvens XB1A</name>
    <dbReference type="NCBI Taxonomy" id="657309"/>
    <lineage>
        <taxon>Bacteria</taxon>
        <taxon>Pseudomonadati</taxon>
        <taxon>Bacteroidota</taxon>
        <taxon>Bacteroidia</taxon>
        <taxon>Bacteroidales</taxon>
        <taxon>Bacteroidaceae</taxon>
        <taxon>Bacteroides</taxon>
    </lineage>
</organism>
<reference evidence="1 2" key="2">
    <citation type="submission" date="2010-03" db="EMBL/GenBank/DDBJ databases">
        <authorList>
            <person name="Pajon A."/>
        </authorList>
    </citation>
    <scope>NUCLEOTIDE SEQUENCE [LARGE SCALE GENOMIC DNA]</scope>
    <source>
        <strain evidence="1 2">XB1A</strain>
    </source>
</reference>
<protein>
    <submittedName>
        <fullName evidence="1">Uncharacterized protein</fullName>
    </submittedName>
</protein>
<sequence length="49" mass="5931">MPENFLNRFCKLEKRLQILKNAFTGMQNVREFTATISRACPDFEFFRDR</sequence>